<evidence type="ECO:0000313" key="2">
    <source>
        <dbReference type="Proteomes" id="UP000201603"/>
    </source>
</evidence>
<dbReference type="Proteomes" id="UP000201603">
    <property type="component" value="Segment"/>
</dbReference>
<accession>A0A1Y0B6I5</accession>
<evidence type="ECO:0000313" key="1">
    <source>
        <dbReference type="EMBL" id="ART33379.1"/>
    </source>
</evidence>
<dbReference type="RefSeq" id="YP_009373254.1">
    <property type="nucleotide sequence ID" value="NC_034834.1"/>
</dbReference>
<dbReference type="EMBL" id="KY306667">
    <property type="protein sequence ID" value="ART33379.1"/>
    <property type="molecule type" value="Genomic_DNA"/>
</dbReference>
<organism evidence="1 2">
    <name type="scientific">Deer mastadenovirus B</name>
    <dbReference type="NCBI Taxonomy" id="2170000"/>
    <lineage>
        <taxon>Viruses</taxon>
        <taxon>Varidnaviria</taxon>
        <taxon>Bamfordvirae</taxon>
        <taxon>Preplasmiviricota</taxon>
        <taxon>Polisuviricotina</taxon>
        <taxon>Pharingeaviricetes</taxon>
        <taxon>Rowavirales</taxon>
        <taxon>Adenoviridae</taxon>
        <taxon>Mastadenovirus</taxon>
        <taxon>Mastadenovirus cervi</taxon>
    </lineage>
</organism>
<reference evidence="1" key="2">
    <citation type="submission" date="2016-12" db="EMBL/GenBank/DDBJ databases">
        <title>Isolation of a novel cervid adenovirus from white-tailed deer (Odocoileus virginianus) fawns in a captive herd.</title>
        <authorList>
            <person name="Ridpath J.F."/>
            <person name="Neill J.D."/>
            <person name="Palmer M.V."/>
            <person name="Bauermann F.V."/>
            <person name="Falkenberg S.M."/>
            <person name="Wolff P.L."/>
        </authorList>
    </citation>
    <scope>NUCLEOTIDE SEQUENCE [LARGE SCALE GENOMIC DNA]</scope>
    <source>
        <strain evidence="1">1319</strain>
    </source>
</reference>
<reference evidence="1" key="1">
    <citation type="submission" date="2016-12" db="EMBL/GenBank/DDBJ databases">
        <title>Complete genomic sequence of cervid adenovirus 1, a novel mastadenovirus isolated from white-tailed deer.</title>
        <authorList>
            <person name="Neill J.D."/>
            <person name="Ridpath J.F."/>
        </authorList>
    </citation>
    <scope>NUCLEOTIDE SEQUENCE [LARGE SCALE GENOMIC DNA]</scope>
    <source>
        <strain evidence="1">1319</strain>
    </source>
</reference>
<proteinExistence type="predicted"/>
<protein>
    <recommendedName>
        <fullName evidence="3">U exon</fullName>
    </recommendedName>
</protein>
<dbReference type="GeneID" id="39105927"/>
<evidence type="ECO:0008006" key="3">
    <source>
        <dbReference type="Google" id="ProtNLM"/>
    </source>
</evidence>
<name>A0A1Y0B6I5_9ADEN</name>
<keyword evidence="2" id="KW-1185">Reference proteome</keyword>
<dbReference type="KEGG" id="vg:39105927"/>
<sequence>MLVIDGLYLQMKITYNGELFESDIDFRAFRKYAYVNRIAYESFEEGYWISAQGEKSITQLKVELR</sequence>